<gene>
    <name evidence="3" type="primary">LOC106819526</name>
</gene>
<feature type="compositionally biased region" description="Basic and acidic residues" evidence="1">
    <location>
        <begin position="291"/>
        <end position="307"/>
    </location>
</feature>
<evidence type="ECO:0000313" key="3">
    <source>
        <dbReference type="RefSeq" id="XP_014679631.1"/>
    </source>
</evidence>
<keyword evidence="2" id="KW-1185">Reference proteome</keyword>
<proteinExistence type="predicted"/>
<evidence type="ECO:0000256" key="1">
    <source>
        <dbReference type="SAM" id="MobiDB-lite"/>
    </source>
</evidence>
<name>A0ABM1F5B0_PRICU</name>
<dbReference type="GeneID" id="106819526"/>
<dbReference type="InterPro" id="IPR027878">
    <property type="entry name" value="DUF4551"/>
</dbReference>
<sequence>MARNGGEGFLLKKGNEKLDSFLKRSLSQDEYEYIRAYDACIVVSEKEHKSFKYVVLTNQRIYLTENPPKSIYEAANVKDVLGVELVHDFPDFLSGEYRNSSQHITITLTTQLKRKSGQTQPNYSPRQIDDAVKRSLFEEQLSRKPTFSLLLENPSNAPQTTAPIPNRKPRFCKLSTSIDETWFRPVKRSQNAPLRSLSLGMSNSIDERQMSKLRLRESGSDMHNVPHTHNMLGHRHMPQNSVLEEFKNTLSADSSHSLQSATGSLSFDNHSHSSLKNASETVNVASESSEQDVRPDCLDFDSGKQPDRGSLQGNYARSHYAIIHSDASWCEATAAEGSTVNRKTELHLYILEKTSPMLLAIRSAWQRYQIVASLAMDKSAAIQPRKTSQLTSEQMGTLYWQLHGEIMRPNNSLRETYSLVSELRAAAQRYFVIRKLFWKSAELLWYFINHLHRHLVVQPVTSDYLDELDLAVLCLETITLMMTDTDMVANKLNIFRENRGKCTVDLLHVLINIHTIVRPDAESSDTEAYKMQEELMVAAVALLYELFQMGRQISWLPTGSGTSKFNIAWLVNKLAIQSSLEQFVSLQCAQMFQVLQAIRGRALNAVETVQLLHHFSLLCDIMDNSPKLRTLVIHQYSVDFRYYVNPRLLWDSSLHNYAILPHLLHLVEKAIGHVDSK</sequence>
<feature type="region of interest" description="Disordered" evidence="1">
    <location>
        <begin position="287"/>
        <end position="311"/>
    </location>
</feature>
<dbReference type="Pfam" id="PF15087">
    <property type="entry name" value="DUF4551"/>
    <property type="match status" value="1"/>
</dbReference>
<accession>A0ABM1F5B0</accession>
<feature type="region of interest" description="Disordered" evidence="1">
    <location>
        <begin position="150"/>
        <end position="169"/>
    </location>
</feature>
<protein>
    <submittedName>
        <fullName evidence="3">Uncharacterized protein C12orf56-like</fullName>
    </submittedName>
</protein>
<evidence type="ECO:0000313" key="2">
    <source>
        <dbReference type="Proteomes" id="UP000695022"/>
    </source>
</evidence>
<dbReference type="PANTHER" id="PTHR35354">
    <property type="entry name" value="RGD1561648"/>
    <property type="match status" value="1"/>
</dbReference>
<dbReference type="RefSeq" id="XP_014679631.1">
    <property type="nucleotide sequence ID" value="XM_014824145.1"/>
</dbReference>
<reference evidence="3" key="1">
    <citation type="submission" date="2025-08" db="UniProtKB">
        <authorList>
            <consortium name="RefSeq"/>
        </authorList>
    </citation>
    <scope>IDENTIFICATION</scope>
</reference>
<organism evidence="2 3">
    <name type="scientific">Priapulus caudatus</name>
    <name type="common">Priapulid worm</name>
    <dbReference type="NCBI Taxonomy" id="37621"/>
    <lineage>
        <taxon>Eukaryota</taxon>
        <taxon>Metazoa</taxon>
        <taxon>Ecdysozoa</taxon>
        <taxon>Scalidophora</taxon>
        <taxon>Priapulida</taxon>
        <taxon>Priapulimorpha</taxon>
        <taxon>Priapulimorphida</taxon>
        <taxon>Priapulidae</taxon>
        <taxon>Priapulus</taxon>
    </lineage>
</organism>
<dbReference type="PANTHER" id="PTHR35354:SF1">
    <property type="entry name" value="RGD1561648"/>
    <property type="match status" value="1"/>
</dbReference>
<dbReference type="Proteomes" id="UP000695022">
    <property type="component" value="Unplaced"/>
</dbReference>
<feature type="compositionally biased region" description="Polar residues" evidence="1">
    <location>
        <begin position="153"/>
        <end position="163"/>
    </location>
</feature>